<evidence type="ECO:0000313" key="3">
    <source>
        <dbReference type="Proteomes" id="UP000050794"/>
    </source>
</evidence>
<feature type="transmembrane region" description="Helical" evidence="1">
    <location>
        <begin position="12"/>
        <end position="35"/>
    </location>
</feature>
<keyword evidence="1" id="KW-1133">Transmembrane helix</keyword>
<accession>A0A183UAU6</accession>
<organism evidence="3 4">
    <name type="scientific">Toxocara canis</name>
    <name type="common">Canine roundworm</name>
    <dbReference type="NCBI Taxonomy" id="6265"/>
    <lineage>
        <taxon>Eukaryota</taxon>
        <taxon>Metazoa</taxon>
        <taxon>Ecdysozoa</taxon>
        <taxon>Nematoda</taxon>
        <taxon>Chromadorea</taxon>
        <taxon>Rhabditida</taxon>
        <taxon>Spirurina</taxon>
        <taxon>Ascaridomorpha</taxon>
        <taxon>Ascaridoidea</taxon>
        <taxon>Toxocaridae</taxon>
        <taxon>Toxocara</taxon>
    </lineage>
</organism>
<protein>
    <submittedName>
        <fullName evidence="4">G_PROTEIN_RECEP_F3_4 domain-containing protein</fullName>
    </submittedName>
</protein>
<evidence type="ECO:0000313" key="2">
    <source>
        <dbReference type="EMBL" id="VDM36798.1"/>
    </source>
</evidence>
<keyword evidence="1" id="KW-0812">Transmembrane</keyword>
<keyword evidence="1" id="KW-0472">Membrane</keyword>
<dbReference type="Proteomes" id="UP000050794">
    <property type="component" value="Unassembled WGS sequence"/>
</dbReference>
<evidence type="ECO:0000256" key="1">
    <source>
        <dbReference type="SAM" id="Phobius"/>
    </source>
</evidence>
<feature type="transmembrane region" description="Helical" evidence="1">
    <location>
        <begin position="87"/>
        <end position="105"/>
    </location>
</feature>
<reference evidence="2 3" key="2">
    <citation type="submission" date="2018-11" db="EMBL/GenBank/DDBJ databases">
        <authorList>
            <consortium name="Pathogen Informatics"/>
        </authorList>
    </citation>
    <scope>NUCLEOTIDE SEQUENCE [LARGE SCALE GENOMIC DNA]</scope>
</reference>
<evidence type="ECO:0000313" key="4">
    <source>
        <dbReference type="WBParaSite" id="TCNE_0000561601-mRNA-1"/>
    </source>
</evidence>
<reference evidence="4" key="1">
    <citation type="submission" date="2016-06" db="UniProtKB">
        <authorList>
            <consortium name="WormBaseParasite"/>
        </authorList>
    </citation>
    <scope>IDENTIFICATION</scope>
</reference>
<dbReference type="EMBL" id="UYWY01019374">
    <property type="protein sequence ID" value="VDM36798.1"/>
    <property type="molecule type" value="Genomic_DNA"/>
</dbReference>
<sequence length="106" mass="11760">MTTDPALCNDILVSLGFTIGTASVISLAILTLFYLCKLYHRGRLCVAFAFVLQYQPRGVDDTLGILYITGLLLFFIMFTYFTDQNLVGTNCAVVAGMTYTTFLTYV</sequence>
<gene>
    <name evidence="2" type="ORF">TCNE_LOCUS5616</name>
</gene>
<dbReference type="AlphaFoldDB" id="A0A183UAU6"/>
<dbReference type="WBParaSite" id="TCNE_0000561601-mRNA-1">
    <property type="protein sequence ID" value="TCNE_0000561601-mRNA-1"/>
    <property type="gene ID" value="TCNE_0000561601"/>
</dbReference>
<feature type="transmembrane region" description="Helical" evidence="1">
    <location>
        <begin position="63"/>
        <end position="81"/>
    </location>
</feature>
<proteinExistence type="predicted"/>
<keyword evidence="3" id="KW-1185">Reference proteome</keyword>
<name>A0A183UAU6_TOXCA</name>